<dbReference type="SMART" id="SM00342">
    <property type="entry name" value="HTH_ARAC"/>
    <property type="match status" value="1"/>
</dbReference>
<accession>A0A6M1T1N9</accession>
<keyword evidence="1" id="KW-0805">Transcription regulation</keyword>
<protein>
    <submittedName>
        <fullName evidence="5">Helix-turn-helix domain-containing protein</fullName>
    </submittedName>
</protein>
<reference evidence="5 6" key="1">
    <citation type="submission" date="2020-02" db="EMBL/GenBank/DDBJ databases">
        <title>Aliifodinibius halophilus 2W32, complete genome.</title>
        <authorList>
            <person name="Li Y."/>
            <person name="Wu S."/>
        </authorList>
    </citation>
    <scope>NUCLEOTIDE SEQUENCE [LARGE SCALE GENOMIC DNA]</scope>
    <source>
        <strain evidence="5 6">2W32</strain>
    </source>
</reference>
<keyword evidence="2" id="KW-0238">DNA-binding</keyword>
<keyword evidence="6" id="KW-1185">Reference proteome</keyword>
<dbReference type="PROSITE" id="PS01124">
    <property type="entry name" value="HTH_ARAC_FAMILY_2"/>
    <property type="match status" value="1"/>
</dbReference>
<evidence type="ECO:0000313" key="5">
    <source>
        <dbReference type="EMBL" id="NGP87105.1"/>
    </source>
</evidence>
<dbReference type="InterPro" id="IPR020449">
    <property type="entry name" value="Tscrpt_reg_AraC-type_HTH"/>
</dbReference>
<dbReference type="AlphaFoldDB" id="A0A6M1T1N9"/>
<comment type="caution">
    <text evidence="5">The sequence shown here is derived from an EMBL/GenBank/DDBJ whole genome shotgun (WGS) entry which is preliminary data.</text>
</comment>
<dbReference type="InterPro" id="IPR002818">
    <property type="entry name" value="DJ-1/PfpI"/>
</dbReference>
<dbReference type="GO" id="GO:0043565">
    <property type="term" value="F:sequence-specific DNA binding"/>
    <property type="evidence" value="ECO:0007669"/>
    <property type="project" value="InterPro"/>
</dbReference>
<evidence type="ECO:0000256" key="3">
    <source>
        <dbReference type="ARBA" id="ARBA00023163"/>
    </source>
</evidence>
<dbReference type="PRINTS" id="PR00032">
    <property type="entry name" value="HTHARAC"/>
</dbReference>
<dbReference type="InterPro" id="IPR018060">
    <property type="entry name" value="HTH_AraC"/>
</dbReference>
<evidence type="ECO:0000256" key="1">
    <source>
        <dbReference type="ARBA" id="ARBA00023015"/>
    </source>
</evidence>
<evidence type="ECO:0000256" key="2">
    <source>
        <dbReference type="ARBA" id="ARBA00023125"/>
    </source>
</evidence>
<dbReference type="Gene3D" id="3.40.50.880">
    <property type="match status" value="1"/>
</dbReference>
<gene>
    <name evidence="5" type="ORF">G3569_01960</name>
</gene>
<organism evidence="5 6">
    <name type="scientific">Fodinibius halophilus</name>
    <dbReference type="NCBI Taxonomy" id="1736908"/>
    <lineage>
        <taxon>Bacteria</taxon>
        <taxon>Pseudomonadati</taxon>
        <taxon>Balneolota</taxon>
        <taxon>Balneolia</taxon>
        <taxon>Balneolales</taxon>
        <taxon>Balneolaceae</taxon>
        <taxon>Fodinibius</taxon>
    </lineage>
</organism>
<sequence>MKHLSILIPRGHTSLVNIAGAHQIFNMVNQMRAGMDKPPIFDVHLVGLEEEVPQSTGLFSASPDSLIQEVDETDLIIIPAIHDDPQKGYEQNKAFVPWIVEQYKAGAEVASFCVGAFFLAETGLLDGKQCATHWQHANNFKEMFPEVELVDEKIMTEEDGIYTSGGAYAFTDLLLHLIEKYAGREEAILASKTFSLDISRESQSDFIIFEGQKNHEDQKVKQAQNYIENNYQDELTVDELAEKLAVSRRTLERRFKKATQNTITEYKQRVKVEAAKRDLETSRKNVSEVMYEVGYSDTKSFRNLFKRITGLTPVDYRDKYNKEMSVA</sequence>
<dbReference type="GO" id="GO:0003700">
    <property type="term" value="F:DNA-binding transcription factor activity"/>
    <property type="evidence" value="ECO:0007669"/>
    <property type="project" value="InterPro"/>
</dbReference>
<dbReference type="PANTHER" id="PTHR43130">
    <property type="entry name" value="ARAC-FAMILY TRANSCRIPTIONAL REGULATOR"/>
    <property type="match status" value="1"/>
</dbReference>
<name>A0A6M1T1N9_9BACT</name>
<dbReference type="EMBL" id="JAALLS010000002">
    <property type="protein sequence ID" value="NGP87105.1"/>
    <property type="molecule type" value="Genomic_DNA"/>
</dbReference>
<evidence type="ECO:0000313" key="6">
    <source>
        <dbReference type="Proteomes" id="UP000479132"/>
    </source>
</evidence>
<dbReference type="SUPFAM" id="SSF46689">
    <property type="entry name" value="Homeodomain-like"/>
    <property type="match status" value="2"/>
</dbReference>
<keyword evidence="3" id="KW-0804">Transcription</keyword>
<evidence type="ECO:0000259" key="4">
    <source>
        <dbReference type="PROSITE" id="PS01124"/>
    </source>
</evidence>
<dbReference type="RefSeq" id="WP_165265561.1">
    <property type="nucleotide sequence ID" value="NZ_JAALLS010000002.1"/>
</dbReference>
<dbReference type="InterPro" id="IPR009057">
    <property type="entry name" value="Homeodomain-like_sf"/>
</dbReference>
<dbReference type="Pfam" id="PF12833">
    <property type="entry name" value="HTH_18"/>
    <property type="match status" value="1"/>
</dbReference>
<dbReference type="SUPFAM" id="SSF52317">
    <property type="entry name" value="Class I glutamine amidotransferase-like"/>
    <property type="match status" value="1"/>
</dbReference>
<dbReference type="InterPro" id="IPR029062">
    <property type="entry name" value="Class_I_gatase-like"/>
</dbReference>
<dbReference type="Gene3D" id="1.10.10.60">
    <property type="entry name" value="Homeodomain-like"/>
    <property type="match status" value="2"/>
</dbReference>
<dbReference type="PANTHER" id="PTHR43130:SF3">
    <property type="entry name" value="HTH-TYPE TRANSCRIPTIONAL REGULATOR RV1931C"/>
    <property type="match status" value="1"/>
</dbReference>
<dbReference type="Proteomes" id="UP000479132">
    <property type="component" value="Unassembled WGS sequence"/>
</dbReference>
<dbReference type="CDD" id="cd03138">
    <property type="entry name" value="GATase1_AraC_2"/>
    <property type="match status" value="1"/>
</dbReference>
<dbReference type="InterPro" id="IPR052158">
    <property type="entry name" value="INH-QAR"/>
</dbReference>
<proteinExistence type="predicted"/>
<dbReference type="Pfam" id="PF01965">
    <property type="entry name" value="DJ-1_PfpI"/>
    <property type="match status" value="1"/>
</dbReference>
<feature type="domain" description="HTH araC/xylS-type" evidence="4">
    <location>
        <begin position="221"/>
        <end position="319"/>
    </location>
</feature>